<keyword evidence="2" id="KW-1185">Reference proteome</keyword>
<organism evidence="1 2">
    <name type="scientific">Nitrococcus mobilis Nb-231</name>
    <dbReference type="NCBI Taxonomy" id="314278"/>
    <lineage>
        <taxon>Bacteria</taxon>
        <taxon>Pseudomonadati</taxon>
        <taxon>Pseudomonadota</taxon>
        <taxon>Gammaproteobacteria</taxon>
        <taxon>Chromatiales</taxon>
        <taxon>Ectothiorhodospiraceae</taxon>
        <taxon>Nitrococcus</taxon>
    </lineage>
</organism>
<reference evidence="1 2" key="1">
    <citation type="submission" date="2006-02" db="EMBL/GenBank/DDBJ databases">
        <authorList>
            <person name="Waterbury J."/>
            <person name="Ferriera S."/>
            <person name="Johnson J."/>
            <person name="Kravitz S."/>
            <person name="Halpern A."/>
            <person name="Remington K."/>
            <person name="Beeson K."/>
            <person name="Tran B."/>
            <person name="Rogers Y.-H."/>
            <person name="Friedman R."/>
            <person name="Venter J.C."/>
        </authorList>
    </citation>
    <scope>NUCLEOTIDE SEQUENCE [LARGE SCALE GENOMIC DNA]</scope>
    <source>
        <strain evidence="1 2">Nb-231</strain>
    </source>
</reference>
<dbReference type="Proteomes" id="UP000003374">
    <property type="component" value="Unassembled WGS sequence"/>
</dbReference>
<name>A4BQW8_9GAMM</name>
<proteinExistence type="predicted"/>
<dbReference type="STRING" id="314278.NB231_06256"/>
<accession>A4BQW8</accession>
<evidence type="ECO:0000313" key="2">
    <source>
        <dbReference type="Proteomes" id="UP000003374"/>
    </source>
</evidence>
<evidence type="ECO:0000313" key="1">
    <source>
        <dbReference type="EMBL" id="EAR21968.1"/>
    </source>
</evidence>
<dbReference type="AlphaFoldDB" id="A4BQW8"/>
<dbReference type="EMBL" id="AAOF01000005">
    <property type="protein sequence ID" value="EAR21968.1"/>
    <property type="molecule type" value="Genomic_DNA"/>
</dbReference>
<dbReference type="HOGENOM" id="CLU_2369967_0_0_6"/>
<comment type="caution">
    <text evidence="1">The sequence shown here is derived from an EMBL/GenBank/DDBJ whole genome shotgun (WGS) entry which is preliminary data.</text>
</comment>
<protein>
    <submittedName>
        <fullName evidence="1">Uncharacterized protein</fullName>
    </submittedName>
</protein>
<sequence length="95" mass="10729">MIDATIGAMLQEVYGYMNDHQLYQDLMDAVTKATYNNNWAEANRVGAQFRERGLIAVFRAEDKTVYLLLEDEAEEHLKPGDRILGGDPPSPTEEP</sequence>
<gene>
    <name evidence="1" type="ORF">NB231_06256</name>
</gene>